<name>A0A914CCL7_9BILA</name>
<comment type="similarity">
    <text evidence="1">Belongs to the nematode receptor-like protein sre family.</text>
</comment>
<keyword evidence="2" id="KW-0812">Transmembrane</keyword>
<protein>
    <submittedName>
        <fullName evidence="4">DUF3278 domain-containing protein</fullName>
    </submittedName>
</protein>
<keyword evidence="2" id="KW-1133">Transmembrane helix</keyword>
<keyword evidence="3" id="KW-1185">Reference proteome</keyword>
<reference evidence="4" key="1">
    <citation type="submission" date="2022-11" db="UniProtKB">
        <authorList>
            <consortium name="WormBaseParasite"/>
        </authorList>
    </citation>
    <scope>IDENTIFICATION</scope>
</reference>
<accession>A0A914CCL7</accession>
<keyword evidence="2" id="KW-0472">Membrane</keyword>
<dbReference type="GO" id="GO:0016020">
    <property type="term" value="C:membrane"/>
    <property type="evidence" value="ECO:0007669"/>
    <property type="project" value="InterPro"/>
</dbReference>
<proteinExistence type="inferred from homology"/>
<dbReference type="InterPro" id="IPR052854">
    <property type="entry name" value="Serpentine_rcpt_epsilon"/>
</dbReference>
<dbReference type="Pfam" id="PF03125">
    <property type="entry name" value="Sre"/>
    <property type="match status" value="1"/>
</dbReference>
<feature type="transmembrane region" description="Helical" evidence="2">
    <location>
        <begin position="99"/>
        <end position="123"/>
    </location>
</feature>
<evidence type="ECO:0000313" key="4">
    <source>
        <dbReference type="WBParaSite" id="ACRNAN_Path_837.g3224.t1"/>
    </source>
</evidence>
<evidence type="ECO:0000256" key="1">
    <source>
        <dbReference type="ARBA" id="ARBA00006803"/>
    </source>
</evidence>
<dbReference type="Proteomes" id="UP000887540">
    <property type="component" value="Unplaced"/>
</dbReference>
<evidence type="ECO:0000256" key="2">
    <source>
        <dbReference type="SAM" id="Phobius"/>
    </source>
</evidence>
<feature type="transmembrane region" description="Helical" evidence="2">
    <location>
        <begin position="138"/>
        <end position="158"/>
    </location>
</feature>
<feature type="transmembrane region" description="Helical" evidence="2">
    <location>
        <begin position="21"/>
        <end position="42"/>
    </location>
</feature>
<organism evidence="3 4">
    <name type="scientific">Acrobeloides nanus</name>
    <dbReference type="NCBI Taxonomy" id="290746"/>
    <lineage>
        <taxon>Eukaryota</taxon>
        <taxon>Metazoa</taxon>
        <taxon>Ecdysozoa</taxon>
        <taxon>Nematoda</taxon>
        <taxon>Chromadorea</taxon>
        <taxon>Rhabditida</taxon>
        <taxon>Tylenchina</taxon>
        <taxon>Cephalobomorpha</taxon>
        <taxon>Cephaloboidea</taxon>
        <taxon>Cephalobidae</taxon>
        <taxon>Acrobeloides</taxon>
    </lineage>
</organism>
<sequence length="168" mass="19922">MAIERTIATCDLKSYENFKNPILFLIALIIQWTVGFGIYCYFKDNVNGYIWEFIAIGIMILSFSWIVLLHFFNRYRYQHRKVRVYSLQERFQLSENIRFLSMILWCSITALLGSVVTMIIYLLPYDPNDDLHHAFNNAIYQNSFVILAISVISVAILTNRSWRNKFLR</sequence>
<dbReference type="GO" id="GO:0007606">
    <property type="term" value="P:sensory perception of chemical stimulus"/>
    <property type="evidence" value="ECO:0007669"/>
    <property type="project" value="InterPro"/>
</dbReference>
<dbReference type="InterPro" id="IPR004151">
    <property type="entry name" value="7TM_GPCR_serpentine_rcpt_Sre"/>
</dbReference>
<dbReference type="WBParaSite" id="ACRNAN_Path_837.g3224.t1">
    <property type="protein sequence ID" value="ACRNAN_Path_837.g3224.t1"/>
    <property type="gene ID" value="ACRNAN_Path_837.g3224"/>
</dbReference>
<dbReference type="AlphaFoldDB" id="A0A914CCL7"/>
<dbReference type="PANTHER" id="PTHR47518:SF9">
    <property type="entry name" value="SERPENTINE RECEPTOR, CLASS T"/>
    <property type="match status" value="1"/>
</dbReference>
<evidence type="ECO:0000313" key="3">
    <source>
        <dbReference type="Proteomes" id="UP000887540"/>
    </source>
</evidence>
<feature type="transmembrane region" description="Helical" evidence="2">
    <location>
        <begin position="48"/>
        <end position="72"/>
    </location>
</feature>
<dbReference type="PANTHER" id="PTHR47518">
    <property type="entry name" value="SERPENTINE RECEPTOR CLASS EPSILON-13-RELATED"/>
    <property type="match status" value="1"/>
</dbReference>